<evidence type="ECO:0000313" key="4">
    <source>
        <dbReference type="EMBL" id="WAR27747.1"/>
    </source>
</evidence>
<dbReference type="SMART" id="SM00179">
    <property type="entry name" value="EGF_CA"/>
    <property type="match status" value="1"/>
</dbReference>
<keyword evidence="1 2" id="KW-1015">Disulfide bond</keyword>
<dbReference type="EMBL" id="CP111026">
    <property type="protein sequence ID" value="WAR27747.1"/>
    <property type="molecule type" value="Genomic_DNA"/>
</dbReference>
<evidence type="ECO:0000256" key="1">
    <source>
        <dbReference type="ARBA" id="ARBA00023157"/>
    </source>
</evidence>
<dbReference type="PANTHER" id="PTHR46534">
    <property type="entry name" value="IGGFC_BINDING DOMAIN-CONTAINING PROTEIN"/>
    <property type="match status" value="1"/>
</dbReference>
<feature type="domain" description="EGF-like" evidence="3">
    <location>
        <begin position="436"/>
        <end position="472"/>
    </location>
</feature>
<evidence type="ECO:0000313" key="5">
    <source>
        <dbReference type="Proteomes" id="UP001164746"/>
    </source>
</evidence>
<proteinExistence type="predicted"/>
<dbReference type="PROSITE" id="PS00022">
    <property type="entry name" value="EGF_1"/>
    <property type="match status" value="1"/>
</dbReference>
<keyword evidence="5" id="KW-1185">Reference proteome</keyword>
<accession>A0ABY7G353</accession>
<dbReference type="InterPro" id="IPR001881">
    <property type="entry name" value="EGF-like_Ca-bd_dom"/>
</dbReference>
<dbReference type="Gene3D" id="2.10.25.10">
    <property type="entry name" value="Laminin"/>
    <property type="match status" value="1"/>
</dbReference>
<dbReference type="Pfam" id="PF17517">
    <property type="entry name" value="IgGFc_binding"/>
    <property type="match status" value="1"/>
</dbReference>
<evidence type="ECO:0000259" key="3">
    <source>
        <dbReference type="PROSITE" id="PS50026"/>
    </source>
</evidence>
<organism evidence="4 5">
    <name type="scientific">Mya arenaria</name>
    <name type="common">Soft-shell clam</name>
    <dbReference type="NCBI Taxonomy" id="6604"/>
    <lineage>
        <taxon>Eukaryota</taxon>
        <taxon>Metazoa</taxon>
        <taxon>Spiralia</taxon>
        <taxon>Lophotrochozoa</taxon>
        <taxon>Mollusca</taxon>
        <taxon>Bivalvia</taxon>
        <taxon>Autobranchia</taxon>
        <taxon>Heteroconchia</taxon>
        <taxon>Euheterodonta</taxon>
        <taxon>Imparidentia</taxon>
        <taxon>Neoheterodontei</taxon>
        <taxon>Myida</taxon>
        <taxon>Myoidea</taxon>
        <taxon>Myidae</taxon>
        <taxon>Mya</taxon>
    </lineage>
</organism>
<dbReference type="SUPFAM" id="SSF57196">
    <property type="entry name" value="EGF/Laminin"/>
    <property type="match status" value="1"/>
</dbReference>
<dbReference type="PANTHER" id="PTHR46534:SF1">
    <property type="entry name" value="IGGFC-BINDING PROTEIN N-TERMINAL DOMAIN-CONTAINING PROTEIN"/>
    <property type="match status" value="1"/>
</dbReference>
<dbReference type="Pfam" id="PF00008">
    <property type="entry name" value="EGF"/>
    <property type="match status" value="1"/>
</dbReference>
<dbReference type="InterPro" id="IPR000742">
    <property type="entry name" value="EGF"/>
</dbReference>
<dbReference type="PROSITE" id="PS50026">
    <property type="entry name" value="EGF_3"/>
    <property type="match status" value="1"/>
</dbReference>
<reference evidence="4" key="1">
    <citation type="submission" date="2022-11" db="EMBL/GenBank/DDBJ databases">
        <title>Centuries of genome instability and evolution in soft-shell clam transmissible cancer (bioRxiv).</title>
        <authorList>
            <person name="Hart S.F.M."/>
            <person name="Yonemitsu M.A."/>
            <person name="Giersch R.M."/>
            <person name="Beal B.F."/>
            <person name="Arriagada G."/>
            <person name="Davis B.W."/>
            <person name="Ostrander E.A."/>
            <person name="Goff S.P."/>
            <person name="Metzger M.J."/>
        </authorList>
    </citation>
    <scope>NUCLEOTIDE SEQUENCE</scope>
    <source>
        <strain evidence="4">MELC-2E11</strain>
        <tissue evidence="4">Siphon/mantle</tissue>
    </source>
</reference>
<keyword evidence="2" id="KW-0245">EGF-like domain</keyword>
<dbReference type="Proteomes" id="UP001164746">
    <property type="component" value="Chromosome 15"/>
</dbReference>
<dbReference type="InterPro" id="IPR035234">
    <property type="entry name" value="IgGFc-bd_N"/>
</dbReference>
<dbReference type="CDD" id="cd00054">
    <property type="entry name" value="EGF_CA"/>
    <property type="match status" value="1"/>
</dbReference>
<dbReference type="SMART" id="SM00181">
    <property type="entry name" value="EGF"/>
    <property type="match status" value="1"/>
</dbReference>
<sequence>MVKPKGRPRTRLRGNSCGGLRSLPRIIFERDDKKLHICANIIDNTFSLTGSYGKEFYVGFAEHFDHDASYRLLVDIASNTSGTLRVYNGYLGINTTYTFNRTRTIEFNKRLLRLGTGVYKGAGVHLLSDVDIAVYVTNRYTDIGSSDTYTALSLDGLGNRYVVASNSPHMYDSSLFLVVATADLTQVNVTFANGTRTHRSLNRYDVYQEVSRFDLTGTVVYSSKPVAAISGLGCSYSPNIHYVSGGCDHYITSLVPPSNGSLVVIVPSIYSHEKYIARVLSDSTNDTSTICHHYHGNQSICGAFSRSNVLDSSVESQALVVTGSEKFNVGYMTSIPGIGQYLNEYVFVLPTIYVRQSNYISVIIPTVDISGLILDGSLNPHKRLSETVPSPFSNYSVVTFDMNIGYHTIKHSNPAVKFGVICFGIGKLSIDDGTARTDWCETRPCFHGSRCVSGVNGYTCVCSMGYGGQRCENKMSSSAICYSCADMSHPGLCDTVTQCAPGQVVQFFR</sequence>
<gene>
    <name evidence="4" type="ORF">MAR_013451</name>
</gene>
<dbReference type="PROSITE" id="PS01186">
    <property type="entry name" value="EGF_2"/>
    <property type="match status" value="1"/>
</dbReference>
<protein>
    <submittedName>
        <fullName evidence="4">FCGBP-like protein</fullName>
    </submittedName>
</protein>
<evidence type="ECO:0000256" key="2">
    <source>
        <dbReference type="PROSITE-ProRule" id="PRU00076"/>
    </source>
</evidence>
<comment type="caution">
    <text evidence="2">Lacks conserved residue(s) required for the propagation of feature annotation.</text>
</comment>
<feature type="disulfide bond" evidence="2">
    <location>
        <begin position="462"/>
        <end position="471"/>
    </location>
</feature>
<name>A0ABY7G353_MYAAR</name>